<dbReference type="RefSeq" id="WP_261892356.1">
    <property type="nucleotide sequence ID" value="NZ_AP024895.1"/>
</dbReference>
<organism evidence="1 2">
    <name type="scientific">Vibrio porteresiae DSM 19223</name>
    <dbReference type="NCBI Taxonomy" id="1123496"/>
    <lineage>
        <taxon>Bacteria</taxon>
        <taxon>Pseudomonadati</taxon>
        <taxon>Pseudomonadota</taxon>
        <taxon>Gammaproteobacteria</taxon>
        <taxon>Vibrionales</taxon>
        <taxon>Vibrionaceae</taxon>
        <taxon>Vibrio</taxon>
    </lineage>
</organism>
<evidence type="ECO:0000313" key="2">
    <source>
        <dbReference type="Proteomes" id="UP001304071"/>
    </source>
</evidence>
<dbReference type="SUPFAM" id="SSF53649">
    <property type="entry name" value="Alkaline phosphatase-like"/>
    <property type="match status" value="1"/>
</dbReference>
<gene>
    <name evidence="1" type="ORF">R8Z52_11300</name>
</gene>
<evidence type="ECO:0000313" key="1">
    <source>
        <dbReference type="EMBL" id="WPC72713.1"/>
    </source>
</evidence>
<reference evidence="1 2" key="1">
    <citation type="submission" date="2023-11" db="EMBL/GenBank/DDBJ databases">
        <title>Plant-associative lifestyle of Vibrio porteresiae and its evolutionary dynamics.</title>
        <authorList>
            <person name="Rameshkumar N."/>
            <person name="Kirti K."/>
        </authorList>
    </citation>
    <scope>NUCLEOTIDE SEQUENCE [LARGE SCALE GENOMIC DNA]</scope>
    <source>
        <strain evidence="1 2">MSSRF30</strain>
    </source>
</reference>
<sequence>MGKTERAVSQTSLNTSFDDDQWELFDTQADYAEAHNVAKQYPEKLKELQALWWKEANHLSDPAVIKPGEMLYKFNRMDDGLND</sequence>
<dbReference type="Gene3D" id="3.30.1120.10">
    <property type="match status" value="1"/>
</dbReference>
<accession>A0ABZ0Q8E3</accession>
<keyword evidence="2" id="KW-1185">Reference proteome</keyword>
<proteinExistence type="predicted"/>
<dbReference type="InterPro" id="IPR017850">
    <property type="entry name" value="Alkaline_phosphatase_core_sf"/>
</dbReference>
<dbReference type="EMBL" id="CP138203">
    <property type="protein sequence ID" value="WPC72713.1"/>
    <property type="molecule type" value="Genomic_DNA"/>
</dbReference>
<dbReference type="Proteomes" id="UP001304071">
    <property type="component" value="Chromosome 1"/>
</dbReference>
<protein>
    <submittedName>
        <fullName evidence="1">Uncharacterized protein</fullName>
    </submittedName>
</protein>
<name>A0ABZ0Q8E3_9VIBR</name>